<accession>A0AAV7K9H7</accession>
<dbReference type="InterPro" id="IPR021827">
    <property type="entry name" value="Nup186/Nup192/Nup205"/>
</dbReference>
<gene>
    <name evidence="5" type="ORF">LOD99_15616</name>
</gene>
<dbReference type="PANTHER" id="PTHR31344:SF0">
    <property type="entry name" value="NUCLEAR PORE COMPLEX PROTEIN NUP205"/>
    <property type="match status" value="1"/>
</dbReference>
<name>A0AAV7K9H7_9METZ</name>
<sequence>MDFTNAFWSPFKELLTTIQYTIYHKRCDLIREYQDLLKQHTNNFTSLLIFPKPNAKHRAELNKGPNEGTILSPTSPPKKLPARLVQEVLLLSDVLDLNEFSSLELLLVGEDQASRYPNWTRGLVATVLYHDGRRSLLTALKTILQAKQGQSWSISLPEEVDRFTQHYISTLIDRELVKQIFDQLRKIDVQNELTRLEKGGGVGDQKHRSLLSYLISDQRQILSDCLFTLSCQEPLSKKNCLELIKFLRDSIQTRGDGVLDGVTLSILFSFITSIDVGHLFENESGDELTLNDTYPILSDPTFIPDVTEELMKDREWKCKELKGCVLFAWGQLLRICATASPFSDLQEVESDEALTDAAINLGVFRFLTDSVIASECFHSEEIYVRKLHQLVTSYIVNMQIKDEQNFMLLVSSLYGIDPLSIELSRDFWQITTPSHHLNIPLAESITHAKRRPSAKQVRTYLF</sequence>
<dbReference type="PANTHER" id="PTHR31344">
    <property type="entry name" value="NUCLEAR PORE COMPLEX PROTEIN NUP205"/>
    <property type="match status" value="1"/>
</dbReference>
<dbReference type="GO" id="GO:0044611">
    <property type="term" value="C:nuclear pore inner ring"/>
    <property type="evidence" value="ECO:0007669"/>
    <property type="project" value="TreeGrafter"/>
</dbReference>
<keyword evidence="6" id="KW-1185">Reference proteome</keyword>
<dbReference type="EMBL" id="JAKMXF010000110">
    <property type="protein sequence ID" value="KAI6657898.1"/>
    <property type="molecule type" value="Genomic_DNA"/>
</dbReference>
<organism evidence="5 6">
    <name type="scientific">Oopsacas minuta</name>
    <dbReference type="NCBI Taxonomy" id="111878"/>
    <lineage>
        <taxon>Eukaryota</taxon>
        <taxon>Metazoa</taxon>
        <taxon>Porifera</taxon>
        <taxon>Hexactinellida</taxon>
        <taxon>Hexasterophora</taxon>
        <taxon>Lyssacinosida</taxon>
        <taxon>Leucopsacidae</taxon>
        <taxon>Oopsacas</taxon>
    </lineage>
</organism>
<protein>
    <submittedName>
        <fullName evidence="5">Nuclear pore complex protein</fullName>
    </submittedName>
</protein>
<dbReference type="GO" id="GO:0017056">
    <property type="term" value="F:structural constituent of nuclear pore"/>
    <property type="evidence" value="ECO:0007669"/>
    <property type="project" value="TreeGrafter"/>
</dbReference>
<keyword evidence="3" id="KW-0813">Transport</keyword>
<comment type="similarity">
    <text evidence="2">Belongs to the NUP186/NUP192/NUP205 family.</text>
</comment>
<keyword evidence="4" id="KW-0539">Nucleus</keyword>
<dbReference type="Proteomes" id="UP001165289">
    <property type="component" value="Unassembled WGS sequence"/>
</dbReference>
<proteinExistence type="inferred from homology"/>
<evidence type="ECO:0000313" key="6">
    <source>
        <dbReference type="Proteomes" id="UP001165289"/>
    </source>
</evidence>
<comment type="caution">
    <text evidence="5">The sequence shown here is derived from an EMBL/GenBank/DDBJ whole genome shotgun (WGS) entry which is preliminary data.</text>
</comment>
<evidence type="ECO:0000313" key="5">
    <source>
        <dbReference type="EMBL" id="KAI6657898.1"/>
    </source>
</evidence>
<dbReference type="Pfam" id="PF11894">
    <property type="entry name" value="Nup192"/>
    <property type="match status" value="1"/>
</dbReference>
<dbReference type="AlphaFoldDB" id="A0AAV7K9H7"/>
<reference evidence="5 6" key="1">
    <citation type="journal article" date="2023" name="BMC Biol.">
        <title>The compact genome of the sponge Oopsacas minuta (Hexactinellida) is lacking key metazoan core genes.</title>
        <authorList>
            <person name="Santini S."/>
            <person name="Schenkelaars Q."/>
            <person name="Jourda C."/>
            <person name="Duchesne M."/>
            <person name="Belahbib H."/>
            <person name="Rocher C."/>
            <person name="Selva M."/>
            <person name="Riesgo A."/>
            <person name="Vervoort M."/>
            <person name="Leys S.P."/>
            <person name="Kodjabachian L."/>
            <person name="Le Bivic A."/>
            <person name="Borchiellini C."/>
            <person name="Claverie J.M."/>
            <person name="Renard E."/>
        </authorList>
    </citation>
    <scope>NUCLEOTIDE SEQUENCE [LARGE SCALE GENOMIC DNA]</scope>
    <source>
        <strain evidence="5">SPO-2</strain>
    </source>
</reference>
<evidence type="ECO:0000256" key="4">
    <source>
        <dbReference type="ARBA" id="ARBA00023242"/>
    </source>
</evidence>
<evidence type="ECO:0000256" key="1">
    <source>
        <dbReference type="ARBA" id="ARBA00004123"/>
    </source>
</evidence>
<evidence type="ECO:0000256" key="2">
    <source>
        <dbReference type="ARBA" id="ARBA00005892"/>
    </source>
</evidence>
<evidence type="ECO:0000256" key="3">
    <source>
        <dbReference type="ARBA" id="ARBA00022448"/>
    </source>
</evidence>
<dbReference type="GO" id="GO:0006999">
    <property type="term" value="P:nuclear pore organization"/>
    <property type="evidence" value="ECO:0007669"/>
    <property type="project" value="TreeGrafter"/>
</dbReference>
<comment type="subcellular location">
    <subcellularLocation>
        <location evidence="1">Nucleus</location>
    </subcellularLocation>
</comment>